<dbReference type="Pfam" id="PF01061">
    <property type="entry name" value="ABC2_membrane"/>
    <property type="match status" value="1"/>
</dbReference>
<dbReference type="InterPro" id="IPR051784">
    <property type="entry name" value="Nod_factor_ABC_transporter"/>
</dbReference>
<evidence type="ECO:0000256" key="2">
    <source>
        <dbReference type="ARBA" id="ARBA00022692"/>
    </source>
</evidence>
<feature type="transmembrane region" description="Helical" evidence="5">
    <location>
        <begin position="261"/>
        <end position="280"/>
    </location>
</feature>
<dbReference type="KEGG" id="lpil:LIP_3477"/>
<sequence>MAVAQDPAPTGPSEGLPLKLHLLRVAAWLGWQHDSNWANPILFALYSVVRPLATMLILVFMFLVVSRQPLGGGTFPAIYLGNAFWMFVGQILMGVSWTIMEDREFYQMIRYILLAAPGLAWYLVGRAAAKLAVTTVAVGVALLAGKLVLGVDLVGPAGLGGWLYFLTALLAGLAVTVAMGLGLAGTMMRVARHGTFYSESVAGALYLFTATVFPLEVLPDWAQALGLAIPQTYWMEALRRSLLPGAAGFSPTLAALSPGEVLMRLVLTGAIFAVLSWAFFVRSEEWARARGELDVVTEH</sequence>
<comment type="subcellular location">
    <subcellularLocation>
        <location evidence="1">Membrane</location>
        <topology evidence="1">Multi-pass membrane protein</topology>
    </subcellularLocation>
</comment>
<dbReference type="Proteomes" id="UP000065807">
    <property type="component" value="Chromosome"/>
</dbReference>
<dbReference type="OrthoDB" id="9811483at2"/>
<evidence type="ECO:0000313" key="8">
    <source>
        <dbReference type="Proteomes" id="UP000065807"/>
    </source>
</evidence>
<feature type="transmembrane region" description="Helical" evidence="5">
    <location>
        <begin position="105"/>
        <end position="124"/>
    </location>
</feature>
<feature type="transmembrane region" description="Helical" evidence="5">
    <location>
        <begin position="77"/>
        <end position="99"/>
    </location>
</feature>
<dbReference type="RefSeq" id="WP_068140836.1">
    <property type="nucleotide sequence ID" value="NZ_AP014924.1"/>
</dbReference>
<gene>
    <name evidence="7" type="ORF">LIP_3477</name>
</gene>
<dbReference type="GO" id="GO:0016020">
    <property type="term" value="C:membrane"/>
    <property type="evidence" value="ECO:0007669"/>
    <property type="project" value="UniProtKB-SubCell"/>
</dbReference>
<reference evidence="8" key="2">
    <citation type="journal article" date="2016" name="Int. J. Syst. Evol. Microbiol.">
        <title>Complete genome sequence and cell structure of Limnochorda pilosa, a Gram-negative spore-former within the phylum Firmicutes.</title>
        <authorList>
            <person name="Watanabe M."/>
            <person name="Kojima H."/>
            <person name="Fukui M."/>
        </authorList>
    </citation>
    <scope>NUCLEOTIDE SEQUENCE [LARGE SCALE GENOMIC DNA]</scope>
    <source>
        <strain evidence="8">HC45</strain>
    </source>
</reference>
<evidence type="ECO:0000259" key="6">
    <source>
        <dbReference type="Pfam" id="PF01061"/>
    </source>
</evidence>
<feature type="transmembrane region" description="Helical" evidence="5">
    <location>
        <begin position="196"/>
        <end position="215"/>
    </location>
</feature>
<evidence type="ECO:0000313" key="7">
    <source>
        <dbReference type="EMBL" id="BAS29289.1"/>
    </source>
</evidence>
<dbReference type="PANTHER" id="PTHR43229:SF6">
    <property type="entry name" value="ABC-TYPE MULTIDRUG TRANSPORT SYSTEM, PERMEASE COMPONENT"/>
    <property type="match status" value="1"/>
</dbReference>
<dbReference type="STRING" id="1555112.LIP_3477"/>
<dbReference type="AlphaFoldDB" id="A0A0K2SR41"/>
<keyword evidence="3 5" id="KW-1133">Transmembrane helix</keyword>
<reference evidence="8" key="1">
    <citation type="submission" date="2015-07" db="EMBL/GenBank/DDBJ databases">
        <title>Complete genome sequence and phylogenetic analysis of Limnochorda pilosa.</title>
        <authorList>
            <person name="Watanabe M."/>
            <person name="Kojima H."/>
            <person name="Fukui M."/>
        </authorList>
    </citation>
    <scope>NUCLEOTIDE SEQUENCE [LARGE SCALE GENOMIC DNA]</scope>
    <source>
        <strain evidence="8">HC45</strain>
    </source>
</reference>
<proteinExistence type="predicted"/>
<dbReference type="InterPro" id="IPR013525">
    <property type="entry name" value="ABC2_TM"/>
</dbReference>
<feature type="transmembrane region" description="Helical" evidence="5">
    <location>
        <begin position="41"/>
        <end position="65"/>
    </location>
</feature>
<name>A0A0K2SR41_LIMPI</name>
<evidence type="ECO:0000256" key="1">
    <source>
        <dbReference type="ARBA" id="ARBA00004141"/>
    </source>
</evidence>
<feature type="transmembrane region" description="Helical" evidence="5">
    <location>
        <begin position="161"/>
        <end position="184"/>
    </location>
</feature>
<accession>A0A0K2SR41</accession>
<protein>
    <submittedName>
        <fullName evidence="7">ABC transporter permease</fullName>
    </submittedName>
</protein>
<evidence type="ECO:0000256" key="5">
    <source>
        <dbReference type="SAM" id="Phobius"/>
    </source>
</evidence>
<keyword evidence="2 5" id="KW-0812">Transmembrane</keyword>
<feature type="domain" description="ABC-2 type transporter transmembrane" evidence="6">
    <location>
        <begin position="35"/>
        <end position="242"/>
    </location>
</feature>
<keyword evidence="4 5" id="KW-0472">Membrane</keyword>
<keyword evidence="8" id="KW-1185">Reference proteome</keyword>
<dbReference type="PANTHER" id="PTHR43229">
    <property type="entry name" value="NODULATION PROTEIN J"/>
    <property type="match status" value="1"/>
</dbReference>
<feature type="transmembrane region" description="Helical" evidence="5">
    <location>
        <begin position="131"/>
        <end position="149"/>
    </location>
</feature>
<dbReference type="EMBL" id="AP014924">
    <property type="protein sequence ID" value="BAS29289.1"/>
    <property type="molecule type" value="Genomic_DNA"/>
</dbReference>
<dbReference type="PATRIC" id="fig|1555112.3.peg.3513"/>
<evidence type="ECO:0000256" key="4">
    <source>
        <dbReference type="ARBA" id="ARBA00023136"/>
    </source>
</evidence>
<evidence type="ECO:0000256" key="3">
    <source>
        <dbReference type="ARBA" id="ARBA00022989"/>
    </source>
</evidence>
<dbReference type="GO" id="GO:0140359">
    <property type="term" value="F:ABC-type transporter activity"/>
    <property type="evidence" value="ECO:0007669"/>
    <property type="project" value="InterPro"/>
</dbReference>
<organism evidence="7 8">
    <name type="scientific">Limnochorda pilosa</name>
    <dbReference type="NCBI Taxonomy" id="1555112"/>
    <lineage>
        <taxon>Bacteria</taxon>
        <taxon>Bacillati</taxon>
        <taxon>Bacillota</taxon>
        <taxon>Limnochordia</taxon>
        <taxon>Limnochordales</taxon>
        <taxon>Limnochordaceae</taxon>
        <taxon>Limnochorda</taxon>
    </lineage>
</organism>